<proteinExistence type="predicted"/>
<evidence type="ECO:0000313" key="4">
    <source>
        <dbReference type="EMBL" id="ATG51447.1"/>
    </source>
</evidence>
<dbReference type="EMBL" id="CP023563">
    <property type="protein sequence ID" value="ATG51447.1"/>
    <property type="molecule type" value="Genomic_DNA"/>
</dbReference>
<accession>A0A291GMR6</accession>
<gene>
    <name evidence="4" type="ORF">CFK38_07830</name>
</gene>
<feature type="domain" description="PepSY" evidence="3">
    <location>
        <begin position="105"/>
        <end position="166"/>
    </location>
</feature>
<feature type="chain" id="PRO_5012719345" evidence="2">
    <location>
        <begin position="26"/>
        <end position="241"/>
    </location>
</feature>
<evidence type="ECO:0000256" key="1">
    <source>
        <dbReference type="SAM" id="MobiDB-lite"/>
    </source>
</evidence>
<evidence type="ECO:0000259" key="3">
    <source>
        <dbReference type="Pfam" id="PF03413"/>
    </source>
</evidence>
<keyword evidence="2" id="KW-0732">Signal</keyword>
<feature type="region of interest" description="Disordered" evidence="1">
    <location>
        <begin position="29"/>
        <end position="104"/>
    </location>
</feature>
<name>A0A291GMR6_9MICO</name>
<dbReference type="PROSITE" id="PS51257">
    <property type="entry name" value="PROKAR_LIPOPROTEIN"/>
    <property type="match status" value="1"/>
</dbReference>
<sequence length="241" mass="24644">MTRTILRPRSTARAAALGALVIALAAGCGGTEQGEDGAAPADEPGTAQDGGASDGGGDSEAGAPAEDDATADGAASDGGAEAPDEQDPAAEALPADADLATAELPITAERAIEIATETTGGGDLVQIEIDHDDRAGAWEWEIVLLEEGTQHELDIDATTGEVTEHESDEDDDQDPVVDVTAPMTPSEAIEIALGQEPGRVSGWELDSDSGTIRYQIDIDRAEGGDVEVEVDVETGDVRIDD</sequence>
<dbReference type="KEGG" id="brz:CFK38_07830"/>
<feature type="compositionally biased region" description="Low complexity" evidence="1">
    <location>
        <begin position="89"/>
        <end position="104"/>
    </location>
</feature>
<reference evidence="5" key="1">
    <citation type="submission" date="2017-09" db="EMBL/GenBank/DDBJ databases">
        <title>Brachybacterium sp. VM2412.</title>
        <authorList>
            <person name="Tak E.J."/>
            <person name="Bae J.-W."/>
        </authorList>
    </citation>
    <scope>NUCLEOTIDE SEQUENCE [LARGE SCALE GENOMIC DNA]</scope>
    <source>
        <strain evidence="5">VM2412</strain>
    </source>
</reference>
<dbReference type="InterPro" id="IPR025711">
    <property type="entry name" value="PepSY"/>
</dbReference>
<organism evidence="4 5">
    <name type="scientific">Brachybacterium vulturis</name>
    <dbReference type="NCBI Taxonomy" id="2017484"/>
    <lineage>
        <taxon>Bacteria</taxon>
        <taxon>Bacillati</taxon>
        <taxon>Actinomycetota</taxon>
        <taxon>Actinomycetes</taxon>
        <taxon>Micrococcales</taxon>
        <taxon>Dermabacteraceae</taxon>
        <taxon>Brachybacterium</taxon>
    </lineage>
</organism>
<feature type="domain" description="PepSY" evidence="3">
    <location>
        <begin position="183"/>
        <end position="237"/>
    </location>
</feature>
<dbReference type="OrthoDB" id="4732507at2"/>
<dbReference type="Proteomes" id="UP000218165">
    <property type="component" value="Chromosome"/>
</dbReference>
<feature type="compositionally biased region" description="Low complexity" evidence="1">
    <location>
        <begin position="71"/>
        <end position="81"/>
    </location>
</feature>
<evidence type="ECO:0000313" key="5">
    <source>
        <dbReference type="Proteomes" id="UP000218165"/>
    </source>
</evidence>
<feature type="signal peptide" evidence="2">
    <location>
        <begin position="1"/>
        <end position="25"/>
    </location>
</feature>
<dbReference type="AlphaFoldDB" id="A0A291GMR6"/>
<dbReference type="Gene3D" id="3.10.450.40">
    <property type="match status" value="2"/>
</dbReference>
<protein>
    <submittedName>
        <fullName evidence="4">Peptidase</fullName>
    </submittedName>
</protein>
<dbReference type="RefSeq" id="WP_096802574.1">
    <property type="nucleotide sequence ID" value="NZ_CP023563.1"/>
</dbReference>
<dbReference type="Pfam" id="PF03413">
    <property type="entry name" value="PepSY"/>
    <property type="match status" value="2"/>
</dbReference>
<keyword evidence="5" id="KW-1185">Reference proteome</keyword>
<evidence type="ECO:0000256" key="2">
    <source>
        <dbReference type="SAM" id="SignalP"/>
    </source>
</evidence>